<proteinExistence type="inferred from homology"/>
<evidence type="ECO:0000256" key="7">
    <source>
        <dbReference type="SAM" id="Phobius"/>
    </source>
</evidence>
<name>A0A5C6M6Q6_9PLAN</name>
<keyword evidence="4 7" id="KW-1133">Transmembrane helix</keyword>
<keyword evidence="6" id="KW-0813">Transport</keyword>
<evidence type="ECO:0000256" key="3">
    <source>
        <dbReference type="ARBA" id="ARBA00022692"/>
    </source>
</evidence>
<dbReference type="PANTHER" id="PTHR30625:SF11">
    <property type="entry name" value="MOTA_TOLQ_EXBB PROTON CHANNEL DOMAIN-CONTAINING PROTEIN"/>
    <property type="match status" value="1"/>
</dbReference>
<sequence length="268" mass="29578">MLLFSGARFTRVNTPLSLLTAVLLTCLFYGGIMLSPESIRTKFIDQGWIPYATVFLAAWSCAILFFKWRKLAMQRMCLGFQIIPGHPDFVLSPGTVDHVLEEIAQLVDDPRQFVLYNRITVALANLKHLGRVTDVDEILKSQAEADEAISESSYILLTGFLWAIPILGFIGTVLGLSIAIGEFGAVMASGNSGPDALLPALRQVTAGLAIAFDTTLVALVFALLIQLTMTFLRKAEQEFLDSCAEYCTRNIVNRLRLLPFDEHMQTSA</sequence>
<keyword evidence="3 7" id="KW-0812">Transmembrane</keyword>
<feature type="transmembrane region" description="Helical" evidence="7">
    <location>
        <begin position="48"/>
        <end position="66"/>
    </location>
</feature>
<feature type="transmembrane region" description="Helical" evidence="7">
    <location>
        <begin position="200"/>
        <end position="225"/>
    </location>
</feature>
<feature type="transmembrane region" description="Helical" evidence="7">
    <location>
        <begin position="154"/>
        <end position="180"/>
    </location>
</feature>
<keyword evidence="6" id="KW-0653">Protein transport</keyword>
<evidence type="ECO:0000256" key="4">
    <source>
        <dbReference type="ARBA" id="ARBA00022989"/>
    </source>
</evidence>
<keyword evidence="5 7" id="KW-0472">Membrane</keyword>
<gene>
    <name evidence="9" type="ORF">E3A20_06830</name>
</gene>
<reference evidence="9 10" key="2">
    <citation type="submission" date="2019-08" db="EMBL/GenBank/DDBJ databases">
        <authorList>
            <person name="Henke P."/>
        </authorList>
    </citation>
    <scope>NUCLEOTIDE SEQUENCE [LARGE SCALE GENOMIC DNA]</scope>
    <source>
        <strain evidence="9">Phe10_nw2017</strain>
    </source>
</reference>
<keyword evidence="2" id="KW-1003">Cell membrane</keyword>
<comment type="similarity">
    <text evidence="6">Belongs to the exbB/tolQ family.</text>
</comment>
<dbReference type="InterPro" id="IPR002898">
    <property type="entry name" value="MotA_ExbB_proton_chnl"/>
</dbReference>
<feature type="transmembrane region" description="Helical" evidence="7">
    <location>
        <begin position="12"/>
        <end position="36"/>
    </location>
</feature>
<dbReference type="GO" id="GO:0005886">
    <property type="term" value="C:plasma membrane"/>
    <property type="evidence" value="ECO:0007669"/>
    <property type="project" value="UniProtKB-SubCell"/>
</dbReference>
<comment type="caution">
    <text evidence="9">The sequence shown here is derived from an EMBL/GenBank/DDBJ whole genome shotgun (WGS) entry which is preliminary data.</text>
</comment>
<feature type="domain" description="MotA/TolQ/ExbB proton channel" evidence="8">
    <location>
        <begin position="129"/>
        <end position="238"/>
    </location>
</feature>
<evidence type="ECO:0000313" key="10">
    <source>
        <dbReference type="Proteomes" id="UP000321083"/>
    </source>
</evidence>
<dbReference type="Proteomes" id="UP000321083">
    <property type="component" value="Unassembled WGS sequence"/>
</dbReference>
<evidence type="ECO:0000313" key="9">
    <source>
        <dbReference type="EMBL" id="TWW10356.1"/>
    </source>
</evidence>
<organism evidence="9 10">
    <name type="scientific">Planctomyces bekefii</name>
    <dbReference type="NCBI Taxonomy" id="1653850"/>
    <lineage>
        <taxon>Bacteria</taxon>
        <taxon>Pseudomonadati</taxon>
        <taxon>Planctomycetota</taxon>
        <taxon>Planctomycetia</taxon>
        <taxon>Planctomycetales</taxon>
        <taxon>Planctomycetaceae</taxon>
        <taxon>Planctomyces</taxon>
    </lineage>
</organism>
<reference evidence="9 10" key="1">
    <citation type="submission" date="2019-08" db="EMBL/GenBank/DDBJ databases">
        <title>100 year-old enigma solved: identification of Planctomyces bekefii, the type genus and species of the phylum Planctomycetes.</title>
        <authorList>
            <person name="Svetlana D.N."/>
            <person name="Overmann J."/>
        </authorList>
    </citation>
    <scope>NUCLEOTIDE SEQUENCE [LARGE SCALE GENOMIC DNA]</scope>
    <source>
        <strain evidence="9">Phe10_nw2017</strain>
    </source>
</reference>
<keyword evidence="10" id="KW-1185">Reference proteome</keyword>
<protein>
    <recommendedName>
        <fullName evidence="8">MotA/TolQ/ExbB proton channel domain-containing protein</fullName>
    </recommendedName>
</protein>
<evidence type="ECO:0000259" key="8">
    <source>
        <dbReference type="Pfam" id="PF01618"/>
    </source>
</evidence>
<dbReference type="InterPro" id="IPR050790">
    <property type="entry name" value="ExbB/TolQ_transport"/>
</dbReference>
<evidence type="ECO:0000256" key="5">
    <source>
        <dbReference type="ARBA" id="ARBA00023136"/>
    </source>
</evidence>
<evidence type="ECO:0000256" key="6">
    <source>
        <dbReference type="RuleBase" id="RU004057"/>
    </source>
</evidence>
<comment type="subcellular location">
    <subcellularLocation>
        <location evidence="1">Cell membrane</location>
        <topology evidence="1">Multi-pass membrane protein</topology>
    </subcellularLocation>
    <subcellularLocation>
        <location evidence="6">Membrane</location>
        <topology evidence="6">Multi-pass membrane protein</topology>
    </subcellularLocation>
</comment>
<dbReference type="GO" id="GO:0017038">
    <property type="term" value="P:protein import"/>
    <property type="evidence" value="ECO:0007669"/>
    <property type="project" value="TreeGrafter"/>
</dbReference>
<dbReference type="AlphaFoldDB" id="A0A5C6M6Q6"/>
<dbReference type="PANTHER" id="PTHR30625">
    <property type="entry name" value="PROTEIN TOLQ"/>
    <property type="match status" value="1"/>
</dbReference>
<accession>A0A5C6M6Q6</accession>
<dbReference type="EMBL" id="SRHE01000093">
    <property type="protein sequence ID" value="TWW10356.1"/>
    <property type="molecule type" value="Genomic_DNA"/>
</dbReference>
<evidence type="ECO:0000256" key="2">
    <source>
        <dbReference type="ARBA" id="ARBA00022475"/>
    </source>
</evidence>
<dbReference type="Pfam" id="PF01618">
    <property type="entry name" value="MotA_ExbB"/>
    <property type="match status" value="1"/>
</dbReference>
<evidence type="ECO:0000256" key="1">
    <source>
        <dbReference type="ARBA" id="ARBA00004651"/>
    </source>
</evidence>